<dbReference type="AlphaFoldDB" id="A0AAV3ACQ6"/>
<organism evidence="2 3">
    <name type="scientific">Pyxicephalus adspersus</name>
    <name type="common">African bullfrog</name>
    <dbReference type="NCBI Taxonomy" id="30357"/>
    <lineage>
        <taxon>Eukaryota</taxon>
        <taxon>Metazoa</taxon>
        <taxon>Chordata</taxon>
        <taxon>Craniata</taxon>
        <taxon>Vertebrata</taxon>
        <taxon>Euteleostomi</taxon>
        <taxon>Amphibia</taxon>
        <taxon>Batrachia</taxon>
        <taxon>Anura</taxon>
        <taxon>Neobatrachia</taxon>
        <taxon>Ranoidea</taxon>
        <taxon>Pyxicephalidae</taxon>
        <taxon>Pyxicephalinae</taxon>
        <taxon>Pyxicephalus</taxon>
    </lineage>
</organism>
<evidence type="ECO:0000313" key="2">
    <source>
        <dbReference type="EMBL" id="DBA22131.1"/>
    </source>
</evidence>
<keyword evidence="3" id="KW-1185">Reference proteome</keyword>
<comment type="caution">
    <text evidence="2">The sequence shown here is derived from an EMBL/GenBank/DDBJ whole genome shotgun (WGS) entry which is preliminary data.</text>
</comment>
<feature type="compositionally biased region" description="Basic and acidic residues" evidence="1">
    <location>
        <begin position="13"/>
        <end position="23"/>
    </location>
</feature>
<accession>A0AAV3ACQ6</accession>
<protein>
    <submittedName>
        <fullName evidence="2">Uncharacterized protein</fullName>
    </submittedName>
</protein>
<dbReference type="Proteomes" id="UP001181693">
    <property type="component" value="Unassembled WGS sequence"/>
</dbReference>
<dbReference type="EMBL" id="DYDO01000006">
    <property type="protein sequence ID" value="DBA22131.1"/>
    <property type="molecule type" value="Genomic_DNA"/>
</dbReference>
<reference evidence="2" key="1">
    <citation type="thesis" date="2020" institute="ProQuest LLC" country="789 East Eisenhower Parkway, Ann Arbor, MI, USA">
        <title>Comparative Genomics and Chromosome Evolution.</title>
        <authorList>
            <person name="Mudd A.B."/>
        </authorList>
    </citation>
    <scope>NUCLEOTIDE SEQUENCE</scope>
    <source>
        <strain evidence="2">1538</strain>
        <tissue evidence="2">Blood</tissue>
    </source>
</reference>
<name>A0AAV3ACQ6_PYXAD</name>
<proteinExistence type="predicted"/>
<evidence type="ECO:0000313" key="3">
    <source>
        <dbReference type="Proteomes" id="UP001181693"/>
    </source>
</evidence>
<gene>
    <name evidence="2" type="ORF">GDO54_013193</name>
</gene>
<sequence length="149" mass="16951">MLLSPRRMSLHMPTEDRRIKDMSRGPAGSSRMPTEIGMCLFLVTPSVTQDYRFLACKIHHESHSGIPLGRLNTITHLGCKRLVLGSFSRLYRPSIYNHSWFCKSRSSYTITTNLISSFSCLECACYGLYCSLPITIAHVLPAFFFNEHD</sequence>
<feature type="region of interest" description="Disordered" evidence="1">
    <location>
        <begin position="1"/>
        <end position="30"/>
    </location>
</feature>
<evidence type="ECO:0000256" key="1">
    <source>
        <dbReference type="SAM" id="MobiDB-lite"/>
    </source>
</evidence>